<gene>
    <name evidence="1" type="ORF">XBW1_mp0045</name>
</gene>
<protein>
    <submittedName>
        <fullName evidence="1">Putative phage protein</fullName>
    </submittedName>
</protein>
<dbReference type="EMBL" id="FO818638">
    <property type="protein sequence ID" value="CDM92164.1"/>
    <property type="molecule type" value="Genomic_DNA"/>
</dbReference>
<evidence type="ECO:0000313" key="1">
    <source>
        <dbReference type="EMBL" id="CDM92164.1"/>
    </source>
</evidence>
<dbReference type="RefSeq" id="WP_155399209.1">
    <property type="nucleotide sequence ID" value="NZ_CAWMEF010000003.1"/>
</dbReference>
<reference evidence="1 2" key="1">
    <citation type="submission" date="2014-02" db="EMBL/GenBank/DDBJ databases">
        <authorList>
            <person name="Genoscope - CEA"/>
        </authorList>
    </citation>
    <scope>NUCLEOTIDE SEQUENCE [LARGE SCALE GENOMIC DNA]</scope>
    <source>
        <strain evidence="1 2">CS03</strain>
        <plasmid evidence="2">Plasmid</plasmid>
    </source>
</reference>
<sequence>MLNLTESEFITAIKNRGVLVSGYEPTERRHVSFDDTTVIQHGFILSVFREDIVNN</sequence>
<organism evidence="1 2">
    <name type="scientific">Xenorhabdus bovienii</name>
    <name type="common">Xenorhabdus nematophila subsp. bovienii</name>
    <dbReference type="NCBI Taxonomy" id="40576"/>
    <lineage>
        <taxon>Bacteria</taxon>
        <taxon>Pseudomonadati</taxon>
        <taxon>Pseudomonadota</taxon>
        <taxon>Gammaproteobacteria</taxon>
        <taxon>Enterobacterales</taxon>
        <taxon>Morganellaceae</taxon>
        <taxon>Xenorhabdus</taxon>
    </lineage>
</organism>
<dbReference type="Proteomes" id="UP000032930">
    <property type="component" value="Plasmid megaplasmid"/>
</dbReference>
<evidence type="ECO:0000313" key="2">
    <source>
        <dbReference type="Proteomes" id="UP000032930"/>
    </source>
</evidence>
<dbReference type="AlphaFoldDB" id="A0A0B6XGP6"/>
<accession>A0A0B6XGP6</accession>
<name>A0A0B6XGP6_XENBV</name>
<dbReference type="KEGG" id="xbv:XBW1_mp0045"/>
<proteinExistence type="predicted"/>